<name>A0A6H1TY74_9CYAN</name>
<keyword evidence="3" id="KW-1185">Reference proteome</keyword>
<organism evidence="2 3">
    <name type="scientific">Oxynema aestuarii AP17</name>
    <dbReference type="NCBI Taxonomy" id="2064643"/>
    <lineage>
        <taxon>Bacteria</taxon>
        <taxon>Bacillati</taxon>
        <taxon>Cyanobacteriota</taxon>
        <taxon>Cyanophyceae</taxon>
        <taxon>Oscillatoriophycideae</taxon>
        <taxon>Oscillatoriales</taxon>
        <taxon>Oscillatoriaceae</taxon>
        <taxon>Oxynema</taxon>
        <taxon>Oxynema aestuarii</taxon>
    </lineage>
</organism>
<evidence type="ECO:0000256" key="1">
    <source>
        <dbReference type="SAM" id="MobiDB-lite"/>
    </source>
</evidence>
<feature type="compositionally biased region" description="Basic and acidic residues" evidence="1">
    <location>
        <begin position="47"/>
        <end position="56"/>
    </location>
</feature>
<evidence type="ECO:0000313" key="2">
    <source>
        <dbReference type="EMBL" id="QIZ71534.1"/>
    </source>
</evidence>
<feature type="region of interest" description="Disordered" evidence="1">
    <location>
        <begin position="44"/>
        <end position="65"/>
    </location>
</feature>
<dbReference type="RefSeq" id="WP_168569686.1">
    <property type="nucleotide sequence ID" value="NZ_CP051167.1"/>
</dbReference>
<gene>
    <name evidence="2" type="ORF">HCG48_13860</name>
</gene>
<feature type="compositionally biased region" description="Basic and acidic residues" evidence="1">
    <location>
        <begin position="7"/>
        <end position="17"/>
    </location>
</feature>
<dbReference type="Proteomes" id="UP000500857">
    <property type="component" value="Chromosome"/>
</dbReference>
<dbReference type="EMBL" id="CP051167">
    <property type="protein sequence ID" value="QIZ71534.1"/>
    <property type="molecule type" value="Genomic_DNA"/>
</dbReference>
<protein>
    <submittedName>
        <fullName evidence="2">Uncharacterized protein</fullName>
    </submittedName>
</protein>
<reference evidence="2 3" key="1">
    <citation type="submission" date="2020-04" db="EMBL/GenBank/DDBJ databases">
        <authorList>
            <person name="Basu S."/>
            <person name="Maruthanayagam V."/>
            <person name="Chakraborty S."/>
            <person name="Pramanik A."/>
            <person name="Mukherjee J."/>
            <person name="Brink B."/>
        </authorList>
    </citation>
    <scope>NUCLEOTIDE SEQUENCE [LARGE SCALE GENOMIC DNA]</scope>
    <source>
        <strain evidence="2 3">AP17</strain>
    </source>
</reference>
<proteinExistence type="predicted"/>
<dbReference type="AlphaFoldDB" id="A0A6H1TY74"/>
<dbReference type="KEGG" id="oxy:HCG48_13860"/>
<sequence length="110" mass="12231">MVGGYTDRPRSHLERSPDPTVGTRAGHGSTVWILESSRRVIPRRIARGAEGEDGRSSDGFPGRFKGAREGSSLLEIEGRSRDFILTLGDFTLIFIEPKEIHSQQYSCNLK</sequence>
<evidence type="ECO:0000313" key="3">
    <source>
        <dbReference type="Proteomes" id="UP000500857"/>
    </source>
</evidence>
<feature type="region of interest" description="Disordered" evidence="1">
    <location>
        <begin position="1"/>
        <end position="28"/>
    </location>
</feature>
<accession>A0A6H1TY74</accession>